<dbReference type="PANTHER" id="PTHR22930">
    <property type="match status" value="1"/>
</dbReference>
<evidence type="ECO:0000256" key="4">
    <source>
        <dbReference type="ARBA" id="ARBA00022722"/>
    </source>
</evidence>
<keyword evidence="7" id="KW-0539">Nucleus</keyword>
<protein>
    <recommendedName>
        <fullName evidence="8">DDE Tnp4 domain-containing protein</fullName>
    </recommendedName>
</protein>
<evidence type="ECO:0000256" key="5">
    <source>
        <dbReference type="ARBA" id="ARBA00022723"/>
    </source>
</evidence>
<evidence type="ECO:0000256" key="6">
    <source>
        <dbReference type="ARBA" id="ARBA00022801"/>
    </source>
</evidence>
<dbReference type="GO" id="GO:0016787">
    <property type="term" value="F:hydrolase activity"/>
    <property type="evidence" value="ECO:0007669"/>
    <property type="project" value="UniProtKB-KW"/>
</dbReference>
<dbReference type="AlphaFoldDB" id="A0A3P9CG84"/>
<dbReference type="InterPro" id="IPR027806">
    <property type="entry name" value="HARBI1_dom"/>
</dbReference>
<feature type="domain" description="DDE Tnp4" evidence="8">
    <location>
        <begin position="142"/>
        <end position="287"/>
    </location>
</feature>
<dbReference type="GO" id="GO:0046872">
    <property type="term" value="F:metal ion binding"/>
    <property type="evidence" value="ECO:0007669"/>
    <property type="project" value="UniProtKB-KW"/>
</dbReference>
<accession>A0A3P9CG84</accession>
<dbReference type="InterPro" id="IPR045249">
    <property type="entry name" value="HARBI1-like"/>
</dbReference>
<reference evidence="9" key="2">
    <citation type="submission" date="2025-08" db="UniProtKB">
        <authorList>
            <consortium name="Ensembl"/>
        </authorList>
    </citation>
    <scope>IDENTIFICATION</scope>
</reference>
<evidence type="ECO:0000256" key="3">
    <source>
        <dbReference type="ARBA" id="ARBA00006958"/>
    </source>
</evidence>
<evidence type="ECO:0000313" key="10">
    <source>
        <dbReference type="Proteomes" id="UP000265160"/>
    </source>
</evidence>
<keyword evidence="4" id="KW-0540">Nuclease</keyword>
<dbReference type="GO" id="GO:0005634">
    <property type="term" value="C:nucleus"/>
    <property type="evidence" value="ECO:0007669"/>
    <property type="project" value="UniProtKB-SubCell"/>
</dbReference>
<proteinExistence type="inferred from homology"/>
<comment type="subcellular location">
    <subcellularLocation>
        <location evidence="2">Nucleus</location>
    </subcellularLocation>
</comment>
<dbReference type="GeneTree" id="ENSGT00940000154348"/>
<sequence>MSCLFVREPPIAKGARLIRRVFRIQRILRDRQDPLAQRDNVLIERYRFSREGIIYLTNLLDPYVKSSTHRSRALTTAQTVCFALRFFASGTFLVVCRSIRKVYLALKHFLGVFVVFPSHLRPQVVKQGFFSIAGFPNVIGTIDCTHIAIKAPPGPNEGDRKGVHSINVQMVCDSMCHITNVEAKWPGSVHDSRIFRESGLCTLFERGAYDGILLGDRGYACIQYFMTPFPDPNPGPQTRYNAALARTRARIEMSFGQIKGRFQCLKSLRVAPDRACDIIVACAVLHNIATIRKERTPVVEVQPDDDLQPVHLDQPSGRAARDRIVQHNFEYKKHDKTYFSLKFI</sequence>
<comment type="similarity">
    <text evidence="3">Belongs to the HARBI1 family.</text>
</comment>
<keyword evidence="5" id="KW-0479">Metal-binding</keyword>
<evidence type="ECO:0000259" key="8">
    <source>
        <dbReference type="Pfam" id="PF13359"/>
    </source>
</evidence>
<comment type="cofactor">
    <cofactor evidence="1">
        <name>a divalent metal cation</name>
        <dbReference type="ChEBI" id="CHEBI:60240"/>
    </cofactor>
</comment>
<organism evidence="9 10">
    <name type="scientific">Maylandia zebra</name>
    <name type="common">zebra mbuna</name>
    <dbReference type="NCBI Taxonomy" id="106582"/>
    <lineage>
        <taxon>Eukaryota</taxon>
        <taxon>Metazoa</taxon>
        <taxon>Chordata</taxon>
        <taxon>Craniata</taxon>
        <taxon>Vertebrata</taxon>
        <taxon>Euteleostomi</taxon>
        <taxon>Actinopterygii</taxon>
        <taxon>Neopterygii</taxon>
        <taxon>Teleostei</taxon>
        <taxon>Neoteleostei</taxon>
        <taxon>Acanthomorphata</taxon>
        <taxon>Ovalentaria</taxon>
        <taxon>Cichlomorphae</taxon>
        <taxon>Cichliformes</taxon>
        <taxon>Cichlidae</taxon>
        <taxon>African cichlids</taxon>
        <taxon>Pseudocrenilabrinae</taxon>
        <taxon>Haplochromini</taxon>
        <taxon>Maylandia</taxon>
        <taxon>Maylandia zebra complex</taxon>
    </lineage>
</organism>
<evidence type="ECO:0000313" key="9">
    <source>
        <dbReference type="Ensembl" id="ENSMZEP00005021285.1"/>
    </source>
</evidence>
<dbReference type="Pfam" id="PF13359">
    <property type="entry name" value="DDE_Tnp_4"/>
    <property type="match status" value="1"/>
</dbReference>
<reference evidence="9" key="3">
    <citation type="submission" date="2025-09" db="UniProtKB">
        <authorList>
            <consortium name="Ensembl"/>
        </authorList>
    </citation>
    <scope>IDENTIFICATION</scope>
</reference>
<dbReference type="PANTHER" id="PTHR22930:SF267">
    <property type="entry name" value="NUCLEASE HARBI1-RELATED"/>
    <property type="match status" value="1"/>
</dbReference>
<reference evidence="9 10" key="1">
    <citation type="journal article" date="2014" name="Nature">
        <title>The genomic substrate for adaptive radiation in African cichlid fish.</title>
        <authorList>
            <person name="Brawand D."/>
            <person name="Wagner C.E."/>
            <person name="Li Y.I."/>
            <person name="Malinsky M."/>
            <person name="Keller I."/>
            <person name="Fan S."/>
            <person name="Simakov O."/>
            <person name="Ng A.Y."/>
            <person name="Lim Z.W."/>
            <person name="Bezault E."/>
            <person name="Turner-Maier J."/>
            <person name="Johnson J."/>
            <person name="Alcazar R."/>
            <person name="Noh H.J."/>
            <person name="Russell P."/>
            <person name="Aken B."/>
            <person name="Alfoldi J."/>
            <person name="Amemiya C."/>
            <person name="Azzouzi N."/>
            <person name="Baroiller J.F."/>
            <person name="Barloy-Hubler F."/>
            <person name="Berlin A."/>
            <person name="Bloomquist R."/>
            <person name="Carleton K.L."/>
            <person name="Conte M.A."/>
            <person name="D'Cotta H."/>
            <person name="Eshel O."/>
            <person name="Gaffney L."/>
            <person name="Galibert F."/>
            <person name="Gante H.F."/>
            <person name="Gnerre S."/>
            <person name="Greuter L."/>
            <person name="Guyon R."/>
            <person name="Haddad N.S."/>
            <person name="Haerty W."/>
            <person name="Harris R.M."/>
            <person name="Hofmann H.A."/>
            <person name="Hourlier T."/>
            <person name="Hulata G."/>
            <person name="Jaffe D.B."/>
            <person name="Lara M."/>
            <person name="Lee A.P."/>
            <person name="MacCallum I."/>
            <person name="Mwaiko S."/>
            <person name="Nikaido M."/>
            <person name="Nishihara H."/>
            <person name="Ozouf-Costaz C."/>
            <person name="Penman D.J."/>
            <person name="Przybylski D."/>
            <person name="Rakotomanga M."/>
            <person name="Renn S.C.P."/>
            <person name="Ribeiro F.J."/>
            <person name="Ron M."/>
            <person name="Salzburger W."/>
            <person name="Sanchez-Pulido L."/>
            <person name="Santos M.E."/>
            <person name="Searle S."/>
            <person name="Sharpe T."/>
            <person name="Swofford R."/>
            <person name="Tan F.J."/>
            <person name="Williams L."/>
            <person name="Young S."/>
            <person name="Yin S."/>
            <person name="Okada N."/>
            <person name="Kocher T.D."/>
            <person name="Miska E.A."/>
            <person name="Lander E.S."/>
            <person name="Venkatesh B."/>
            <person name="Fernald R.D."/>
            <person name="Meyer A."/>
            <person name="Ponting C.P."/>
            <person name="Streelman J.T."/>
            <person name="Lindblad-Toh K."/>
            <person name="Seehausen O."/>
            <person name="Di Palma F."/>
        </authorList>
    </citation>
    <scope>NUCLEOTIDE SEQUENCE</scope>
</reference>
<evidence type="ECO:0000256" key="1">
    <source>
        <dbReference type="ARBA" id="ARBA00001968"/>
    </source>
</evidence>
<keyword evidence="6" id="KW-0378">Hydrolase</keyword>
<dbReference type="Proteomes" id="UP000265160">
    <property type="component" value="LG15"/>
</dbReference>
<name>A0A3P9CG84_9CICH</name>
<evidence type="ECO:0000256" key="2">
    <source>
        <dbReference type="ARBA" id="ARBA00004123"/>
    </source>
</evidence>
<dbReference type="Ensembl" id="ENSMZET00005021987.1">
    <property type="protein sequence ID" value="ENSMZEP00005021285.1"/>
    <property type="gene ID" value="ENSMZEG00005015978.1"/>
</dbReference>
<evidence type="ECO:0000256" key="7">
    <source>
        <dbReference type="ARBA" id="ARBA00023242"/>
    </source>
</evidence>
<keyword evidence="10" id="KW-1185">Reference proteome</keyword>
<dbReference type="GO" id="GO:0004518">
    <property type="term" value="F:nuclease activity"/>
    <property type="evidence" value="ECO:0007669"/>
    <property type="project" value="UniProtKB-KW"/>
</dbReference>